<proteinExistence type="predicted"/>
<organism evidence="1 2">
    <name type="scientific">Aporhodopirellula rubra</name>
    <dbReference type="NCBI Taxonomy" id="980271"/>
    <lineage>
        <taxon>Bacteria</taxon>
        <taxon>Pseudomonadati</taxon>
        <taxon>Planctomycetota</taxon>
        <taxon>Planctomycetia</taxon>
        <taxon>Pirellulales</taxon>
        <taxon>Pirellulaceae</taxon>
        <taxon>Aporhodopirellula</taxon>
    </lineage>
</organism>
<dbReference type="AlphaFoldDB" id="A0A7W5H4Y5"/>
<keyword evidence="2" id="KW-1185">Reference proteome</keyword>
<reference evidence="1 2" key="1">
    <citation type="submission" date="2020-08" db="EMBL/GenBank/DDBJ databases">
        <title>Genomic Encyclopedia of Type Strains, Phase III (KMG-III): the genomes of soil and plant-associated and newly described type strains.</title>
        <authorList>
            <person name="Whitman W."/>
        </authorList>
    </citation>
    <scope>NUCLEOTIDE SEQUENCE [LARGE SCALE GENOMIC DNA]</scope>
    <source>
        <strain evidence="1 2">CECT 8075</strain>
    </source>
</reference>
<accession>A0A7W5H4Y5</accession>
<name>A0A7W5H4Y5_9BACT</name>
<dbReference type="Proteomes" id="UP000536179">
    <property type="component" value="Unassembled WGS sequence"/>
</dbReference>
<dbReference type="RefSeq" id="WP_184303473.1">
    <property type="nucleotide sequence ID" value="NZ_JACHXU010000004.1"/>
</dbReference>
<evidence type="ECO:0000313" key="2">
    <source>
        <dbReference type="Proteomes" id="UP000536179"/>
    </source>
</evidence>
<evidence type="ECO:0000313" key="1">
    <source>
        <dbReference type="EMBL" id="MBB3205643.1"/>
    </source>
</evidence>
<sequence>MAKFYVQCGSRNVIVEAIDSEAAAMHLIDSAMQSHVWIYDDADLSDGDRHAHLAIEALLTLAPEIRVSEQGFDRNDSLTLGTPEVLLQWHQTMVALSRLFRSAGLTPKSLSEMNFPKNGPNSALSA</sequence>
<protein>
    <submittedName>
        <fullName evidence="1">Uncharacterized protein</fullName>
    </submittedName>
</protein>
<dbReference type="EMBL" id="JACHXU010000004">
    <property type="protein sequence ID" value="MBB3205643.1"/>
    <property type="molecule type" value="Genomic_DNA"/>
</dbReference>
<comment type="caution">
    <text evidence="1">The sequence shown here is derived from an EMBL/GenBank/DDBJ whole genome shotgun (WGS) entry which is preliminary data.</text>
</comment>
<gene>
    <name evidence="1" type="ORF">FHS27_001447</name>
</gene>